<evidence type="ECO:0000256" key="3">
    <source>
        <dbReference type="ARBA" id="ARBA00022801"/>
    </source>
</evidence>
<dbReference type="Pfam" id="PF14508">
    <property type="entry name" value="GH97_N"/>
    <property type="match status" value="1"/>
</dbReference>
<accession>A0ABW2YSB4</accession>
<dbReference type="Gene3D" id="2.70.98.10">
    <property type="match status" value="1"/>
</dbReference>
<evidence type="ECO:0000256" key="1">
    <source>
        <dbReference type="ARBA" id="ARBA00001913"/>
    </source>
</evidence>
<dbReference type="InterPro" id="IPR019563">
    <property type="entry name" value="GH97_catalytic"/>
</dbReference>
<protein>
    <submittedName>
        <fullName evidence="10">Glycoside hydrolase family 97 catalytic domain-containing protein</fullName>
    </submittedName>
</protein>
<comment type="subunit">
    <text evidence="2">Monomer.</text>
</comment>
<sequence length="648" mass="72493">MKFFNSALLAVGLSAFTLNTYAQDISVVSPDKQLSVNITVTDGKPAYSVTYKGKTMLDKSPLGLTTNEGDFTTGMKYLSNTQGVVDKNYTQDKIKRSQIHYAANKLIYVLENAKQRKLNVEFQVSNNNIAFRYEIEPMGERLSCVVEKEATGFKFPSATTTFLSNNMTPMTGFARTAPSYESAYVADAPMVKPRPATEGYVFPGLFHVGTDGWVLLSETGVSSLYCASHLSEISADGVYSIEYPNVKQNNGFGSTGAAIALPGYTPWRTITVGDNLKPIVETTIPYDVVDPLYKASKIYKYGKGTWSWILWQDNSMNYADQVKFIDLAATLKYDFILMDALWDKNVGKEKMAELVKYAASKKVAVFLWYNSNGQFNDAPQGPRNKMNTSIERKKEMKWLRDIGVVGLKVDFWGGDKQETMRLYEDVLSDANDYGLMIDFHGATLPRGWERMYPNYVGTEAVLASEMVYFNQGNRQTEAVYATFHPFIRNAVGNMEFGGTFLNKYLTKTNKDRSPRLTTDAFELATAVLFQNSVQFFALAPNNLTDVPPFEIDFMKTVPTTWEETLYIDGYPGKSAVIARRSQGRWYIAGANAGKEVLKLKLNLPMIAGKKVQLYNDDSAKATFTKQIDIAKNGELEIEIQPMGGFVIK</sequence>
<evidence type="ECO:0000256" key="5">
    <source>
        <dbReference type="ARBA" id="ARBA00023295"/>
    </source>
</evidence>
<dbReference type="SUPFAM" id="SSF51445">
    <property type="entry name" value="(Trans)glycosidases"/>
    <property type="match status" value="1"/>
</dbReference>
<gene>
    <name evidence="10" type="ORF">ACFQZS_02310</name>
</gene>
<keyword evidence="6" id="KW-0732">Signal</keyword>
<comment type="cofactor">
    <cofactor evidence="1">
        <name>Ca(2+)</name>
        <dbReference type="ChEBI" id="CHEBI:29108"/>
    </cofactor>
</comment>
<organism evidence="10 11">
    <name type="scientific">Mucilaginibacter calamicampi</name>
    <dbReference type="NCBI Taxonomy" id="1302352"/>
    <lineage>
        <taxon>Bacteria</taxon>
        <taxon>Pseudomonadati</taxon>
        <taxon>Bacteroidota</taxon>
        <taxon>Sphingobacteriia</taxon>
        <taxon>Sphingobacteriales</taxon>
        <taxon>Sphingobacteriaceae</taxon>
        <taxon>Mucilaginibacter</taxon>
    </lineage>
</organism>
<comment type="caution">
    <text evidence="10">The sequence shown here is derived from an EMBL/GenBank/DDBJ whole genome shotgun (WGS) entry which is preliminary data.</text>
</comment>
<keyword evidence="4" id="KW-0106">Calcium</keyword>
<dbReference type="InterPro" id="IPR013780">
    <property type="entry name" value="Glyco_hydro_b"/>
</dbReference>
<dbReference type="RefSeq" id="WP_377096910.1">
    <property type="nucleotide sequence ID" value="NZ_JBHTHU010000001.1"/>
</dbReference>
<evidence type="ECO:0000256" key="2">
    <source>
        <dbReference type="ARBA" id="ARBA00011245"/>
    </source>
</evidence>
<feature type="domain" description="Glycosyl-hydrolase 97 C-terminal oligomerisation" evidence="9">
    <location>
        <begin position="560"/>
        <end position="647"/>
    </location>
</feature>
<dbReference type="GO" id="GO:0016787">
    <property type="term" value="F:hydrolase activity"/>
    <property type="evidence" value="ECO:0007669"/>
    <property type="project" value="UniProtKB-KW"/>
</dbReference>
<evidence type="ECO:0000256" key="4">
    <source>
        <dbReference type="ARBA" id="ARBA00022837"/>
    </source>
</evidence>
<dbReference type="InterPro" id="IPR017853">
    <property type="entry name" value="GH"/>
</dbReference>
<dbReference type="InterPro" id="IPR052720">
    <property type="entry name" value="Glycosyl_hydrolase_97"/>
</dbReference>
<keyword evidence="3 10" id="KW-0378">Hydrolase</keyword>
<feature type="domain" description="Glycosyl-hydrolase 97 N-terminal" evidence="8">
    <location>
        <begin position="27"/>
        <end position="291"/>
    </location>
</feature>
<evidence type="ECO:0000313" key="11">
    <source>
        <dbReference type="Proteomes" id="UP001596958"/>
    </source>
</evidence>
<evidence type="ECO:0000313" key="10">
    <source>
        <dbReference type="EMBL" id="MFD0748956.1"/>
    </source>
</evidence>
<feature type="domain" description="Glycosyl-hydrolase 97 catalytic" evidence="7">
    <location>
        <begin position="310"/>
        <end position="461"/>
    </location>
</feature>
<feature type="signal peptide" evidence="6">
    <location>
        <begin position="1"/>
        <end position="22"/>
    </location>
</feature>
<keyword evidence="5" id="KW-0326">Glycosidase</keyword>
<evidence type="ECO:0000259" key="9">
    <source>
        <dbReference type="Pfam" id="PF14509"/>
    </source>
</evidence>
<dbReference type="InterPro" id="IPR029486">
    <property type="entry name" value="GH97_N"/>
</dbReference>
<dbReference type="Pfam" id="PF14509">
    <property type="entry name" value="GH97_C"/>
    <property type="match status" value="1"/>
</dbReference>
<dbReference type="InterPro" id="IPR029483">
    <property type="entry name" value="GH97_C"/>
</dbReference>
<dbReference type="InterPro" id="IPR013785">
    <property type="entry name" value="Aldolase_TIM"/>
</dbReference>
<proteinExistence type="predicted"/>
<dbReference type="Gene3D" id="2.60.40.1180">
    <property type="entry name" value="Golgi alpha-mannosidase II"/>
    <property type="match status" value="1"/>
</dbReference>
<feature type="chain" id="PRO_5045693391" evidence="6">
    <location>
        <begin position="23"/>
        <end position="648"/>
    </location>
</feature>
<dbReference type="PANTHER" id="PTHR35803">
    <property type="entry name" value="GLUCAN 1,4-ALPHA-GLUCOSIDASE SUSB-RELATED"/>
    <property type="match status" value="1"/>
</dbReference>
<dbReference type="EMBL" id="JBHTHU010000001">
    <property type="protein sequence ID" value="MFD0748956.1"/>
    <property type="molecule type" value="Genomic_DNA"/>
</dbReference>
<evidence type="ECO:0000259" key="7">
    <source>
        <dbReference type="Pfam" id="PF10566"/>
    </source>
</evidence>
<reference evidence="11" key="1">
    <citation type="journal article" date="2019" name="Int. J. Syst. Evol. Microbiol.">
        <title>The Global Catalogue of Microorganisms (GCM) 10K type strain sequencing project: providing services to taxonomists for standard genome sequencing and annotation.</title>
        <authorList>
            <consortium name="The Broad Institute Genomics Platform"/>
            <consortium name="The Broad Institute Genome Sequencing Center for Infectious Disease"/>
            <person name="Wu L."/>
            <person name="Ma J."/>
        </authorList>
    </citation>
    <scope>NUCLEOTIDE SEQUENCE [LARGE SCALE GENOMIC DNA]</scope>
    <source>
        <strain evidence="11">CCUG 63418</strain>
    </source>
</reference>
<dbReference type="Pfam" id="PF10566">
    <property type="entry name" value="Glyco_hydro_97"/>
    <property type="match status" value="1"/>
</dbReference>
<evidence type="ECO:0000256" key="6">
    <source>
        <dbReference type="SAM" id="SignalP"/>
    </source>
</evidence>
<dbReference type="Gene3D" id="3.20.20.70">
    <property type="entry name" value="Aldolase class I"/>
    <property type="match status" value="1"/>
</dbReference>
<dbReference type="InterPro" id="IPR014718">
    <property type="entry name" value="GH-type_carb-bd"/>
</dbReference>
<evidence type="ECO:0000259" key="8">
    <source>
        <dbReference type="Pfam" id="PF14508"/>
    </source>
</evidence>
<dbReference type="Proteomes" id="UP001596958">
    <property type="component" value="Unassembled WGS sequence"/>
</dbReference>
<name>A0ABW2YSB4_9SPHI</name>
<keyword evidence="11" id="KW-1185">Reference proteome</keyword>
<dbReference type="PANTHER" id="PTHR35803:SF2">
    <property type="entry name" value="RETAINING ALPHA-GALACTOSIDASE"/>
    <property type="match status" value="1"/>
</dbReference>